<dbReference type="PANTHER" id="PTHR43856">
    <property type="entry name" value="CARDIOLIPIN HYDROLASE"/>
    <property type="match status" value="1"/>
</dbReference>
<sequence>MSLRVVLAVCLVAASTLCPSFVAPSKAEIAPNQSPEIVSVYPNPVANEDAGEFVVISFPRPTNLSTWTLSDDEETATLPNATVSGTVAFSTAPNRTESLTDFRTLPLRNVSLANEGETVTLRKRATRIRTTDRSMGDGSVVDSTTYANAPESELWRPDSSSWVPLGATDRSIVHTGATTARVFVLPDNPTVPIETLRSADDRILLAGYSFASERVADELVAAANRGVAVRLLVDDAPVGGVTRQQAVTLDRLADRGIEVEVIGGARARYAFHHPKYAVVDDRGIVLTENWKPSGVGGHASRGWGAVVRGEPATELVDIFDADTAWHDTISWSQFRKGKSFTSDPPADESYPTRFEPKTVPVESVSVLTAPDNAEEGVISLLQSANRSISVQQMAISEPQQPFVQAALAAARRGVEVRVLLSSAWYVEGGNGRIVNWLNKRADDEELPLEAKLAEPNGYEKIHAKGVIVDQRHVVVGSLNWNNNSARENREAALVLHGEQVGTYYTTVFDADWGDTDDRFPIGVGVVTALGLTGAVWLAKREVKFA</sequence>
<evidence type="ECO:0000259" key="4">
    <source>
        <dbReference type="PROSITE" id="PS50035"/>
    </source>
</evidence>
<evidence type="ECO:0000256" key="3">
    <source>
        <dbReference type="ARBA" id="ARBA00023098"/>
    </source>
</evidence>
<evidence type="ECO:0000256" key="2">
    <source>
        <dbReference type="ARBA" id="ARBA00022963"/>
    </source>
</evidence>
<dbReference type="CDD" id="cd09128">
    <property type="entry name" value="PLDc_unchar1_2"/>
    <property type="match status" value="1"/>
</dbReference>
<dbReference type="GO" id="GO:0016891">
    <property type="term" value="F:RNA endonuclease activity producing 5'-phosphomonoesters, hydrolytic mechanism"/>
    <property type="evidence" value="ECO:0007669"/>
    <property type="project" value="TreeGrafter"/>
</dbReference>
<evidence type="ECO:0000256" key="1">
    <source>
        <dbReference type="ARBA" id="ARBA00022801"/>
    </source>
</evidence>
<evidence type="ECO:0000313" key="6">
    <source>
        <dbReference type="Proteomes" id="UP001501729"/>
    </source>
</evidence>
<evidence type="ECO:0000313" key="5">
    <source>
        <dbReference type="EMBL" id="GAA5042636.1"/>
    </source>
</evidence>
<dbReference type="Proteomes" id="UP001501729">
    <property type="component" value="Unassembled WGS sequence"/>
</dbReference>
<reference evidence="5 6" key="1">
    <citation type="journal article" date="2019" name="Int. J. Syst. Evol. Microbiol.">
        <title>The Global Catalogue of Microorganisms (GCM) 10K type strain sequencing project: providing services to taxonomists for standard genome sequencing and annotation.</title>
        <authorList>
            <consortium name="The Broad Institute Genomics Platform"/>
            <consortium name="The Broad Institute Genome Sequencing Center for Infectious Disease"/>
            <person name="Wu L."/>
            <person name="Ma J."/>
        </authorList>
    </citation>
    <scope>NUCLEOTIDE SEQUENCE [LARGE SCALE GENOMIC DNA]</scope>
    <source>
        <strain evidence="5 6">JCM 17504</strain>
    </source>
</reference>
<dbReference type="PROSITE" id="PS50035">
    <property type="entry name" value="PLD"/>
    <property type="match status" value="1"/>
</dbReference>
<dbReference type="SMART" id="SM00155">
    <property type="entry name" value="PLDc"/>
    <property type="match status" value="2"/>
</dbReference>
<dbReference type="RefSeq" id="WP_227775422.1">
    <property type="nucleotide sequence ID" value="NZ_BAABKX010000001.1"/>
</dbReference>
<accession>A0AAV3UC95</accession>
<dbReference type="Gene3D" id="3.30.870.10">
    <property type="entry name" value="Endonuclease Chain A"/>
    <property type="match status" value="2"/>
</dbReference>
<keyword evidence="1" id="KW-0378">Hydrolase</keyword>
<dbReference type="InterPro" id="IPR025202">
    <property type="entry name" value="PLD-like_dom"/>
</dbReference>
<dbReference type="PANTHER" id="PTHR43856:SF1">
    <property type="entry name" value="MITOCHONDRIAL CARDIOLIPIN HYDROLASE"/>
    <property type="match status" value="1"/>
</dbReference>
<protein>
    <submittedName>
        <fullName evidence="5">Phospholipase D-like domain-containing protein</fullName>
    </submittedName>
</protein>
<gene>
    <name evidence="5" type="ORF">GCM10025751_06240</name>
</gene>
<feature type="domain" description="PLD phosphodiesterase" evidence="4">
    <location>
        <begin position="457"/>
        <end position="484"/>
    </location>
</feature>
<keyword evidence="6" id="KW-1185">Reference proteome</keyword>
<dbReference type="EMBL" id="BAABKX010000001">
    <property type="protein sequence ID" value="GAA5042636.1"/>
    <property type="molecule type" value="Genomic_DNA"/>
</dbReference>
<dbReference type="GO" id="GO:0016042">
    <property type="term" value="P:lipid catabolic process"/>
    <property type="evidence" value="ECO:0007669"/>
    <property type="project" value="UniProtKB-KW"/>
</dbReference>
<dbReference type="GeneID" id="68615314"/>
<proteinExistence type="predicted"/>
<organism evidence="5 6">
    <name type="scientific">Haladaptatus pallidirubidus</name>
    <dbReference type="NCBI Taxonomy" id="1008152"/>
    <lineage>
        <taxon>Archaea</taxon>
        <taxon>Methanobacteriati</taxon>
        <taxon>Methanobacteriota</taxon>
        <taxon>Stenosarchaea group</taxon>
        <taxon>Halobacteria</taxon>
        <taxon>Halobacteriales</taxon>
        <taxon>Haladaptataceae</taxon>
        <taxon>Haladaptatus</taxon>
    </lineage>
</organism>
<dbReference type="AlphaFoldDB" id="A0AAV3UC95"/>
<keyword evidence="2" id="KW-0442">Lipid degradation</keyword>
<dbReference type="InterPro" id="IPR001736">
    <property type="entry name" value="PLipase_D/transphosphatidylase"/>
</dbReference>
<keyword evidence="3" id="KW-0443">Lipid metabolism</keyword>
<dbReference type="InterPro" id="IPR051406">
    <property type="entry name" value="PLD_domain"/>
</dbReference>
<comment type="caution">
    <text evidence="5">The sequence shown here is derived from an EMBL/GenBank/DDBJ whole genome shotgun (WGS) entry which is preliminary data.</text>
</comment>
<name>A0AAV3UC95_9EURY</name>
<dbReference type="Pfam" id="PF13091">
    <property type="entry name" value="PLDc_2"/>
    <property type="match status" value="2"/>
</dbReference>
<dbReference type="SUPFAM" id="SSF56024">
    <property type="entry name" value="Phospholipase D/nuclease"/>
    <property type="match status" value="2"/>
</dbReference>